<feature type="transmembrane region" description="Helical" evidence="1">
    <location>
        <begin position="155"/>
        <end position="173"/>
    </location>
</feature>
<proteinExistence type="predicted"/>
<name>A0A4V2SLS0_9BACL</name>
<sequence length="299" mass="33724">MNKRKKALRRFALTITIFNILGHTVLGFEQSIAQIFVSLGTAYSLEILFETMKSIISKRKPNFSGSFINFMDFLLPAHISGLAISMLIYANDEWLPFIFATAVAICSKEILRAPHKKGSKHFLNPSNTGIVVILLLCPRVGIAPPYHFTEYVDGFWDWFIPALILSSGVMLNAKLTNKMPLILAWAGGFIIQALIRYQFLPYEHLATLYPITGLALILFTFYMITDPGTTPFKTKSQICFGLSCAFVYGVLMLFNVVFGFFFSLVIVCSVRGLYMYYLAIIHTMSQKVSYQKGLVKEAR</sequence>
<feature type="transmembrane region" description="Helical" evidence="1">
    <location>
        <begin position="70"/>
        <end position="88"/>
    </location>
</feature>
<evidence type="ECO:0000313" key="3">
    <source>
        <dbReference type="Proteomes" id="UP000295416"/>
    </source>
</evidence>
<dbReference type="AlphaFoldDB" id="A0A4V2SLS0"/>
<comment type="caution">
    <text evidence="2">The sequence shown here is derived from an EMBL/GenBank/DDBJ whole genome shotgun (WGS) entry which is preliminary data.</text>
</comment>
<keyword evidence="2" id="KW-0830">Ubiquinone</keyword>
<feature type="transmembrane region" description="Helical" evidence="1">
    <location>
        <begin position="180"/>
        <end position="199"/>
    </location>
</feature>
<dbReference type="EMBL" id="SLXK01000025">
    <property type="protein sequence ID" value="TCP24476.1"/>
    <property type="molecule type" value="Genomic_DNA"/>
</dbReference>
<keyword evidence="1" id="KW-1133">Transmembrane helix</keyword>
<protein>
    <submittedName>
        <fullName evidence="2">NQR2/RnfD/RnfE family subunit of NADH-ubiquinone oxidoreductase</fullName>
    </submittedName>
</protein>
<gene>
    <name evidence="2" type="ORF">EV207_12536</name>
</gene>
<reference evidence="2 3" key="1">
    <citation type="submission" date="2019-03" db="EMBL/GenBank/DDBJ databases">
        <title>Genomic Encyclopedia of Type Strains, Phase IV (KMG-IV): sequencing the most valuable type-strain genomes for metagenomic binning, comparative biology and taxonomic classification.</title>
        <authorList>
            <person name="Goeker M."/>
        </authorList>
    </citation>
    <scope>NUCLEOTIDE SEQUENCE [LARGE SCALE GENOMIC DNA]</scope>
    <source>
        <strain evidence="2 3">DSM 19377</strain>
    </source>
</reference>
<keyword evidence="1" id="KW-0472">Membrane</keyword>
<keyword evidence="1" id="KW-0812">Transmembrane</keyword>
<feature type="transmembrane region" description="Helical" evidence="1">
    <location>
        <begin position="205"/>
        <end position="224"/>
    </location>
</feature>
<evidence type="ECO:0000256" key="1">
    <source>
        <dbReference type="SAM" id="Phobius"/>
    </source>
</evidence>
<organism evidence="2 3">
    <name type="scientific">Scopulibacillus darangshiensis</name>
    <dbReference type="NCBI Taxonomy" id="442528"/>
    <lineage>
        <taxon>Bacteria</taxon>
        <taxon>Bacillati</taxon>
        <taxon>Bacillota</taxon>
        <taxon>Bacilli</taxon>
        <taxon>Bacillales</taxon>
        <taxon>Sporolactobacillaceae</taxon>
        <taxon>Scopulibacillus</taxon>
    </lineage>
</organism>
<keyword evidence="3" id="KW-1185">Reference proteome</keyword>
<dbReference type="OrthoDB" id="260854at2"/>
<accession>A0A4V2SLS0</accession>
<dbReference type="RefSeq" id="WP_132747031.1">
    <property type="nucleotide sequence ID" value="NZ_SLXK01000025.1"/>
</dbReference>
<evidence type="ECO:0000313" key="2">
    <source>
        <dbReference type="EMBL" id="TCP24476.1"/>
    </source>
</evidence>
<dbReference type="Proteomes" id="UP000295416">
    <property type="component" value="Unassembled WGS sequence"/>
</dbReference>